<accession>A0A251XPB7</accession>
<feature type="compositionally biased region" description="Basic and acidic residues" evidence="1">
    <location>
        <begin position="45"/>
        <end position="54"/>
    </location>
</feature>
<name>A0A251XPB7_9MICO</name>
<feature type="region of interest" description="Disordered" evidence="1">
    <location>
        <begin position="143"/>
        <end position="163"/>
    </location>
</feature>
<feature type="compositionally biased region" description="Basic and acidic residues" evidence="1">
    <location>
        <begin position="87"/>
        <end position="109"/>
    </location>
</feature>
<dbReference type="Proteomes" id="UP000195106">
    <property type="component" value="Unassembled WGS sequence"/>
</dbReference>
<evidence type="ECO:0000313" key="3">
    <source>
        <dbReference type="Proteomes" id="UP000195106"/>
    </source>
</evidence>
<dbReference type="AlphaFoldDB" id="A0A251XPB7"/>
<feature type="region of interest" description="Disordered" evidence="1">
    <location>
        <begin position="1"/>
        <end position="109"/>
    </location>
</feature>
<evidence type="ECO:0000313" key="2">
    <source>
        <dbReference type="EMBL" id="OUE07412.1"/>
    </source>
</evidence>
<reference evidence="2 3" key="1">
    <citation type="submission" date="2016-08" db="EMBL/GenBank/DDBJ databases">
        <title>Genome sequence of Clavibacter michiganensis spp. strain CASJ009.</title>
        <authorList>
            <person name="Thapa S.P."/>
            <person name="Coaker G."/>
        </authorList>
    </citation>
    <scope>NUCLEOTIDE SEQUENCE [LARGE SCALE GENOMIC DNA]</scope>
    <source>
        <strain evidence="2">CASJ009</strain>
    </source>
</reference>
<feature type="compositionally biased region" description="Basic and acidic residues" evidence="1">
    <location>
        <begin position="362"/>
        <end position="380"/>
    </location>
</feature>
<organism evidence="2 3">
    <name type="scientific">Clavibacter michiganensis</name>
    <dbReference type="NCBI Taxonomy" id="28447"/>
    <lineage>
        <taxon>Bacteria</taxon>
        <taxon>Bacillati</taxon>
        <taxon>Actinomycetota</taxon>
        <taxon>Actinomycetes</taxon>
        <taxon>Micrococcales</taxon>
        <taxon>Microbacteriaceae</taxon>
        <taxon>Clavibacter</taxon>
    </lineage>
</organism>
<feature type="compositionally biased region" description="Basic and acidic residues" evidence="1">
    <location>
        <begin position="63"/>
        <end position="74"/>
    </location>
</feature>
<comment type="caution">
    <text evidence="2">The sequence shown here is derived from an EMBL/GenBank/DDBJ whole genome shotgun (WGS) entry which is preliminary data.</text>
</comment>
<gene>
    <name evidence="2" type="ORF">CMsap09_00590</name>
</gene>
<feature type="compositionally biased region" description="Basic and acidic residues" evidence="1">
    <location>
        <begin position="391"/>
        <end position="402"/>
    </location>
</feature>
<feature type="compositionally biased region" description="Basic and acidic residues" evidence="1">
    <location>
        <begin position="148"/>
        <end position="163"/>
    </location>
</feature>
<evidence type="ECO:0000256" key="1">
    <source>
        <dbReference type="SAM" id="MobiDB-lite"/>
    </source>
</evidence>
<dbReference type="EMBL" id="MDHJ01000001">
    <property type="protein sequence ID" value="OUE07412.1"/>
    <property type="molecule type" value="Genomic_DNA"/>
</dbReference>
<proteinExistence type="predicted"/>
<feature type="compositionally biased region" description="Basic and acidic residues" evidence="1">
    <location>
        <begin position="1"/>
        <end position="29"/>
    </location>
</feature>
<feature type="region of interest" description="Disordered" evidence="1">
    <location>
        <begin position="338"/>
        <end position="423"/>
    </location>
</feature>
<sequence>MGHAAEQAHRVGERLGRRLAAREREREHGSLPVGQVPQRQLVGRARREPRVVDRRHLRPPLQEARHRERVRRVPLDAQRQGLDALPQEERAERRGRRAEPGRDDLAGVRDEGTAAVAVGPAGAAEGALGLGQVREELRPRGPVEGAAVDDHAAEHRSVSREELARGVHHHVGAVLDRAEQVRGRERVVDHERQAVPVRDVRDAREVEQVVLRVRDGLAEQHARRGRDPAGPLVEVAVVVHEVDPDAEPAEVLAEEAAVALVDAARGEDPVAGLQDREKRGGGRRLPAREEDRLGAALELGEPLLDLVGGGVAVARVQVALVGPGEAVAGFREAVEDEAGGEVHGRDAGAVVGVDGGAGVDLPRGEAGGDGRDRRDGHDGRIGSIGPADPLDDAHAPNTRREAMAAPSTSAPSFAHATSVATNS</sequence>
<protein>
    <submittedName>
        <fullName evidence="2">Uncharacterized protein</fullName>
    </submittedName>
</protein>